<dbReference type="CDD" id="cd22745">
    <property type="entry name" value="OTU_OTU1"/>
    <property type="match status" value="1"/>
</dbReference>
<evidence type="ECO:0000259" key="7">
    <source>
        <dbReference type="Pfam" id="PF02338"/>
    </source>
</evidence>
<comment type="subcellular location">
    <subcellularLocation>
        <location evidence="6">Cytoplasm</location>
    </subcellularLocation>
</comment>
<feature type="domain" description="OTU1-like C-terminal C2H2-type zinc finger" evidence="8">
    <location>
        <begin position="194"/>
        <end position="227"/>
    </location>
</feature>
<dbReference type="GO" id="GO:0030968">
    <property type="term" value="P:endoplasmic reticulum unfolded protein response"/>
    <property type="evidence" value="ECO:0007669"/>
    <property type="project" value="TreeGrafter"/>
</dbReference>
<dbReference type="InterPro" id="IPR003323">
    <property type="entry name" value="OTU_dom"/>
</dbReference>
<keyword evidence="10" id="KW-1185">Reference proteome</keyword>
<dbReference type="EMBL" id="MU825427">
    <property type="protein sequence ID" value="KAJ7389620.1"/>
    <property type="molecule type" value="Genomic_DNA"/>
</dbReference>
<proteinExistence type="predicted"/>
<evidence type="ECO:0000256" key="1">
    <source>
        <dbReference type="ARBA" id="ARBA00000707"/>
    </source>
</evidence>
<feature type="domain" description="OTU" evidence="7">
    <location>
        <begin position="56"/>
        <end position="124"/>
    </location>
</feature>
<name>A0A9W9ZY57_9CNID</name>
<keyword evidence="3 6" id="KW-0833">Ubl conjugation pathway</keyword>
<organism evidence="9 10">
    <name type="scientific">Desmophyllum pertusum</name>
    <dbReference type="NCBI Taxonomy" id="174260"/>
    <lineage>
        <taxon>Eukaryota</taxon>
        <taxon>Metazoa</taxon>
        <taxon>Cnidaria</taxon>
        <taxon>Anthozoa</taxon>
        <taxon>Hexacorallia</taxon>
        <taxon>Scleractinia</taxon>
        <taxon>Caryophylliina</taxon>
        <taxon>Caryophylliidae</taxon>
        <taxon>Desmophyllum</taxon>
    </lineage>
</organism>
<reference evidence="9" key="1">
    <citation type="submission" date="2023-01" db="EMBL/GenBank/DDBJ databases">
        <title>Genome assembly of the deep-sea coral Lophelia pertusa.</title>
        <authorList>
            <person name="Herrera S."/>
            <person name="Cordes E."/>
        </authorList>
    </citation>
    <scope>NUCLEOTIDE SEQUENCE</scope>
    <source>
        <strain evidence="9">USNM1676648</strain>
        <tissue evidence="9">Polyp</tissue>
    </source>
</reference>
<comment type="function">
    <text evidence="6">Hydrolase that can remove conjugated ubiquitin from proteins and may therefore play an important regulatory role at the level of protein turnover by preventing degradation.</text>
</comment>
<dbReference type="AlphaFoldDB" id="A0A9W9ZY57"/>
<protein>
    <recommendedName>
        <fullName evidence="6">Ubiquitin thioesterase OTU</fullName>
        <ecNumber evidence="6">3.4.19.12</ecNumber>
    </recommendedName>
</protein>
<dbReference type="GO" id="GO:0005829">
    <property type="term" value="C:cytosol"/>
    <property type="evidence" value="ECO:0007669"/>
    <property type="project" value="TreeGrafter"/>
</dbReference>
<comment type="catalytic activity">
    <reaction evidence="1 6">
        <text>Thiol-dependent hydrolysis of ester, thioester, amide, peptide and isopeptide bonds formed by the C-terminal Gly of ubiquitin (a 76-residue protein attached to proteins as an intracellular targeting signal).</text>
        <dbReference type="EC" id="3.4.19.12"/>
    </reaction>
</comment>
<keyword evidence="9" id="KW-0808">Transferase</keyword>
<keyword evidence="4 6" id="KW-0378">Hydrolase</keyword>
<dbReference type="GO" id="GO:0036503">
    <property type="term" value="P:ERAD pathway"/>
    <property type="evidence" value="ECO:0007669"/>
    <property type="project" value="TreeGrafter"/>
</dbReference>
<dbReference type="GO" id="GO:0004843">
    <property type="term" value="F:cysteine-type deubiquitinase activity"/>
    <property type="evidence" value="ECO:0007669"/>
    <property type="project" value="UniProtKB-UniRule"/>
</dbReference>
<evidence type="ECO:0000256" key="3">
    <source>
        <dbReference type="ARBA" id="ARBA00022786"/>
    </source>
</evidence>
<dbReference type="Proteomes" id="UP001163046">
    <property type="component" value="Unassembled WGS sequence"/>
</dbReference>
<dbReference type="Pfam" id="PF24560">
    <property type="entry name" value="zf-C2H2_OTU1_C"/>
    <property type="match status" value="1"/>
</dbReference>
<evidence type="ECO:0000259" key="8">
    <source>
        <dbReference type="Pfam" id="PF24560"/>
    </source>
</evidence>
<dbReference type="InterPro" id="IPR038765">
    <property type="entry name" value="Papain-like_cys_pep_sf"/>
</dbReference>
<evidence type="ECO:0000256" key="4">
    <source>
        <dbReference type="ARBA" id="ARBA00022801"/>
    </source>
</evidence>
<evidence type="ECO:0000256" key="2">
    <source>
        <dbReference type="ARBA" id="ARBA00022670"/>
    </source>
</evidence>
<dbReference type="GO" id="GO:0005634">
    <property type="term" value="C:nucleus"/>
    <property type="evidence" value="ECO:0007669"/>
    <property type="project" value="TreeGrafter"/>
</dbReference>
<gene>
    <name evidence="9" type="primary">YOD1</name>
    <name evidence="9" type="ORF">OS493_029959</name>
</gene>
<evidence type="ECO:0000313" key="9">
    <source>
        <dbReference type="EMBL" id="KAJ7389620.1"/>
    </source>
</evidence>
<dbReference type="PANTHER" id="PTHR13312">
    <property type="entry name" value="HIV-INDUCED PROTEIN-7-LIKE PROTEASE"/>
    <property type="match status" value="1"/>
</dbReference>
<dbReference type="GO" id="GO:0008483">
    <property type="term" value="F:transaminase activity"/>
    <property type="evidence" value="ECO:0007669"/>
    <property type="project" value="UniProtKB-KW"/>
</dbReference>
<keyword evidence="6" id="KW-0963">Cytoplasm</keyword>
<keyword evidence="5 6" id="KW-0788">Thiol protease</keyword>
<evidence type="ECO:0000313" key="10">
    <source>
        <dbReference type="Proteomes" id="UP001163046"/>
    </source>
</evidence>
<dbReference type="SUPFAM" id="SSF54001">
    <property type="entry name" value="Cysteine proteinases"/>
    <property type="match status" value="1"/>
</dbReference>
<dbReference type="InterPro" id="IPR057766">
    <property type="entry name" value="Znf-C2H2_OTU1-like_C"/>
</dbReference>
<dbReference type="Gene3D" id="3.90.70.80">
    <property type="match status" value="1"/>
</dbReference>
<dbReference type="GO" id="GO:0016579">
    <property type="term" value="P:protein deubiquitination"/>
    <property type="evidence" value="ECO:0007669"/>
    <property type="project" value="TreeGrafter"/>
</dbReference>
<accession>A0A9W9ZY57</accession>
<dbReference type="PANTHER" id="PTHR13312:SF0">
    <property type="entry name" value="UBIQUITIN THIOESTERASE OTU1"/>
    <property type="match status" value="1"/>
</dbReference>
<evidence type="ECO:0000256" key="6">
    <source>
        <dbReference type="RuleBase" id="RU367104"/>
    </source>
</evidence>
<comment type="caution">
    <text evidence="9">The sequence shown here is derived from an EMBL/GenBank/DDBJ whole genome shotgun (WGS) entry which is preliminary data.</text>
</comment>
<keyword evidence="9" id="KW-0032">Aminotransferase</keyword>
<sequence>MSNSLSSLDIRSGDTLIIEEDKKAPRVSLDSYKKSLGSAALGKMTRNYVMLGDTTCAAELRNLIAQCVSSDPQTYNAVFLGQDNSDYCNWILDKENWGGAIELSILSKHYQTEIAVVDIETGRVDRFGEGSGYSRCVYLIYDGIHYDPLGVQSSDNTAEPLQTVFPVRDDMRLAEALEIAADSKQKRHFTNLSQFSIRCLVCGTPLTGQQAAQDHAVTTGHTNFGEV</sequence>
<dbReference type="Pfam" id="PF02338">
    <property type="entry name" value="OTU"/>
    <property type="match status" value="1"/>
</dbReference>
<evidence type="ECO:0000256" key="5">
    <source>
        <dbReference type="ARBA" id="ARBA00022807"/>
    </source>
</evidence>
<dbReference type="OrthoDB" id="65596at2759"/>
<dbReference type="EC" id="3.4.19.12" evidence="6"/>
<keyword evidence="2" id="KW-0645">Protease</keyword>